<proteinExistence type="inferred from homology"/>
<comment type="pathway">
    <text evidence="5">Amino-acid biosynthesis; L-methionine biosynthesis via salvage pathway; L-methionine from S-methyl-5-thio-alpha-D-ribose 1-phosphate: step 4/6.</text>
</comment>
<dbReference type="OrthoDB" id="9804940at2"/>
<dbReference type="PANTHER" id="PTHR43344">
    <property type="entry name" value="PHOSPHOSERINE PHOSPHATASE"/>
    <property type="match status" value="1"/>
</dbReference>
<dbReference type="GO" id="GO:0000287">
    <property type="term" value="F:magnesium ion binding"/>
    <property type="evidence" value="ECO:0007669"/>
    <property type="project" value="TreeGrafter"/>
</dbReference>
<organism evidence="6 7">
    <name type="scientific">Fictibacillus aquaticus</name>
    <dbReference type="NCBI Taxonomy" id="2021314"/>
    <lineage>
        <taxon>Bacteria</taxon>
        <taxon>Bacillati</taxon>
        <taxon>Bacillota</taxon>
        <taxon>Bacilli</taxon>
        <taxon>Bacillales</taxon>
        <taxon>Fictibacillaceae</taxon>
        <taxon>Fictibacillus</taxon>
    </lineage>
</organism>
<dbReference type="InterPro" id="IPR023214">
    <property type="entry name" value="HAD_sf"/>
</dbReference>
<evidence type="ECO:0000256" key="4">
    <source>
        <dbReference type="ARBA" id="ARBA00023167"/>
    </source>
</evidence>
<dbReference type="CDD" id="cd07524">
    <property type="entry name" value="HAD_Pase"/>
    <property type="match status" value="1"/>
</dbReference>
<dbReference type="NCBIfam" id="TIGR03333">
    <property type="entry name" value="salvage_mtnX"/>
    <property type="match status" value="1"/>
</dbReference>
<accession>A0A235FDV7</accession>
<comment type="similarity">
    <text evidence="1">Belongs to the HAD-like hydrolase superfamily. SerB family.</text>
</comment>
<protein>
    <recommendedName>
        <fullName evidence="5">2-hydroxy-3-keto-5-methylthiopentenyl-1-phosphate phosphatase</fullName>
        <shortName evidence="5">HK-MTPenyl-1-P phosphatase</shortName>
        <ecNumber evidence="5">3.1.3.87</ecNumber>
    </recommendedName>
</protein>
<dbReference type="GO" id="GO:0036424">
    <property type="term" value="F:L-phosphoserine phosphatase activity"/>
    <property type="evidence" value="ECO:0007669"/>
    <property type="project" value="TreeGrafter"/>
</dbReference>
<dbReference type="EC" id="3.1.3.87" evidence="5"/>
<dbReference type="InterPro" id="IPR006384">
    <property type="entry name" value="HAD_hydro_PyrdxlP_Pase-like"/>
</dbReference>
<evidence type="ECO:0000256" key="2">
    <source>
        <dbReference type="ARBA" id="ARBA00022605"/>
    </source>
</evidence>
<dbReference type="PANTHER" id="PTHR43344:SF21">
    <property type="entry name" value="POLYOL PHOSPHATE PHOSPHATASE PYP1"/>
    <property type="match status" value="1"/>
</dbReference>
<comment type="similarity">
    <text evidence="5">Belongs to the HAD-like hydrolase superfamily. MtnX family.</text>
</comment>
<comment type="caution">
    <text evidence="6">The sequence shown here is derived from an EMBL/GenBank/DDBJ whole genome shotgun (WGS) entry which is preliminary data.</text>
</comment>
<dbReference type="HAMAP" id="MF_01680">
    <property type="entry name" value="Salvage_MtnX"/>
    <property type="match status" value="1"/>
</dbReference>
<evidence type="ECO:0000313" key="6">
    <source>
        <dbReference type="EMBL" id="OYD59107.1"/>
    </source>
</evidence>
<comment type="catalytic activity">
    <reaction evidence="5">
        <text>2-hydroxy-5-methylsulfanyl-3-oxopent-1-enyl phosphate + H2O = 1,2-dihydroxy-5-(methylsulfanyl)pent-1-en-3-one + phosphate</text>
        <dbReference type="Rhea" id="RHEA:14481"/>
        <dbReference type="ChEBI" id="CHEBI:15377"/>
        <dbReference type="ChEBI" id="CHEBI:43474"/>
        <dbReference type="ChEBI" id="CHEBI:49252"/>
        <dbReference type="ChEBI" id="CHEBI:59505"/>
        <dbReference type="EC" id="3.1.3.87"/>
    </reaction>
</comment>
<dbReference type="SUPFAM" id="SSF56784">
    <property type="entry name" value="HAD-like"/>
    <property type="match status" value="1"/>
</dbReference>
<dbReference type="GO" id="GO:0043716">
    <property type="term" value="F:2-hydroxy-3-keto-5-methylthiopentenyl-1-phosphate phosphatase activity"/>
    <property type="evidence" value="ECO:0007669"/>
    <property type="project" value="UniProtKB-UniRule"/>
</dbReference>
<keyword evidence="3 5" id="KW-0378">Hydrolase</keyword>
<dbReference type="AlphaFoldDB" id="A0A235FDV7"/>
<dbReference type="InterPro" id="IPR017718">
    <property type="entry name" value="HAD-SF_hydro_IB_MtnX"/>
</dbReference>
<dbReference type="GO" id="GO:0006564">
    <property type="term" value="P:L-serine biosynthetic process"/>
    <property type="evidence" value="ECO:0007669"/>
    <property type="project" value="TreeGrafter"/>
</dbReference>
<sequence>MTKKKVIFCDFDGTITEKDNIVSIMKEFGGNGWEETVKKVLGGEISIQEGVGKMFASVPSSKKEEIIRFVLTRSKLRGGFEDIIQYAKNENIEFYVVSGGIDFFVYPYLEDYISNDHVYCNGSDFTEETIKITWPNECDEHCENGCGCCKPSILRKWDSDEFYKIVIGDSITDVVAAKRADEVFARDFLIEKCRDLNISFTPFETFHDIIGHLEKKKEAVS</sequence>
<dbReference type="InterPro" id="IPR050582">
    <property type="entry name" value="HAD-like_SerB"/>
</dbReference>
<keyword evidence="4 5" id="KW-0486">Methionine biosynthesis</keyword>
<evidence type="ECO:0000256" key="3">
    <source>
        <dbReference type="ARBA" id="ARBA00022801"/>
    </source>
</evidence>
<dbReference type="InterPro" id="IPR036412">
    <property type="entry name" value="HAD-like_sf"/>
</dbReference>
<dbReference type="NCBIfam" id="TIGR01488">
    <property type="entry name" value="HAD-SF-IB"/>
    <property type="match status" value="1"/>
</dbReference>
<dbReference type="GO" id="GO:0019509">
    <property type="term" value="P:L-methionine salvage from methylthioadenosine"/>
    <property type="evidence" value="ECO:0007669"/>
    <property type="project" value="UniProtKB-UniRule"/>
</dbReference>
<dbReference type="RefSeq" id="WP_094251067.1">
    <property type="nucleotide sequence ID" value="NZ_JBHLXL010000001.1"/>
</dbReference>
<gene>
    <name evidence="5" type="primary">mtnX</name>
    <name evidence="6" type="ORF">CGZ90_04195</name>
</gene>
<dbReference type="NCBIfam" id="TIGR01489">
    <property type="entry name" value="DKMTPPase-SF"/>
    <property type="match status" value="1"/>
</dbReference>
<dbReference type="UniPathway" id="UPA00904">
    <property type="reaction ID" value="UER00877"/>
</dbReference>
<evidence type="ECO:0000313" key="7">
    <source>
        <dbReference type="Proteomes" id="UP000215059"/>
    </source>
</evidence>
<comment type="function">
    <text evidence="5">Dephosphorylates 2-hydroxy-3-keto-5-methylthiopentenyl-1-phosphate (HK-MTPenyl-1-P) yielding 1,2-dihydroxy-3-keto-5-methylthiopentene (DHK-MTPene).</text>
</comment>
<dbReference type="Gene3D" id="3.40.50.1000">
    <property type="entry name" value="HAD superfamily/HAD-like"/>
    <property type="match status" value="1"/>
</dbReference>
<dbReference type="Pfam" id="PF12710">
    <property type="entry name" value="HAD"/>
    <property type="match status" value="1"/>
</dbReference>
<keyword evidence="2 5" id="KW-0028">Amino-acid biosynthesis</keyword>
<dbReference type="Gene3D" id="3.90.1470.20">
    <property type="match status" value="1"/>
</dbReference>
<dbReference type="Proteomes" id="UP000215059">
    <property type="component" value="Unassembled WGS sequence"/>
</dbReference>
<dbReference type="EMBL" id="NOII01000001">
    <property type="protein sequence ID" value="OYD59107.1"/>
    <property type="molecule type" value="Genomic_DNA"/>
</dbReference>
<evidence type="ECO:0000256" key="5">
    <source>
        <dbReference type="HAMAP-Rule" id="MF_01680"/>
    </source>
</evidence>
<dbReference type="GO" id="GO:0005737">
    <property type="term" value="C:cytoplasm"/>
    <property type="evidence" value="ECO:0007669"/>
    <property type="project" value="TreeGrafter"/>
</dbReference>
<dbReference type="NCBIfam" id="NF007103">
    <property type="entry name" value="PRK09552.1"/>
    <property type="match status" value="1"/>
</dbReference>
<name>A0A235FDV7_9BACL</name>
<evidence type="ECO:0000256" key="1">
    <source>
        <dbReference type="ARBA" id="ARBA00009184"/>
    </source>
</evidence>
<reference evidence="6 7" key="1">
    <citation type="submission" date="2017-07" db="EMBL/GenBank/DDBJ databases">
        <title>Fictibacillus sp. nov. GDSW-R2A3 Genome sequencing and assembly.</title>
        <authorList>
            <person name="Mayilraj S."/>
        </authorList>
    </citation>
    <scope>NUCLEOTIDE SEQUENCE [LARGE SCALE GENOMIC DNA]</scope>
    <source>
        <strain evidence="6 7">GDSW-R2A3</strain>
    </source>
</reference>
<keyword evidence="7" id="KW-1185">Reference proteome</keyword>